<evidence type="ECO:0000313" key="3">
    <source>
        <dbReference type="Proteomes" id="UP000054988"/>
    </source>
</evidence>
<proteinExistence type="predicted"/>
<gene>
    <name evidence="2" type="ORF">WG66_9655</name>
</gene>
<dbReference type="EMBL" id="LATX01001820">
    <property type="protein sequence ID" value="KTB37757.1"/>
    <property type="molecule type" value="Genomic_DNA"/>
</dbReference>
<organism evidence="2 3">
    <name type="scientific">Moniliophthora roreri</name>
    <name type="common">Frosty pod rot fungus</name>
    <name type="synonym">Monilia roreri</name>
    <dbReference type="NCBI Taxonomy" id="221103"/>
    <lineage>
        <taxon>Eukaryota</taxon>
        <taxon>Fungi</taxon>
        <taxon>Dikarya</taxon>
        <taxon>Basidiomycota</taxon>
        <taxon>Agaricomycotina</taxon>
        <taxon>Agaricomycetes</taxon>
        <taxon>Agaricomycetidae</taxon>
        <taxon>Agaricales</taxon>
        <taxon>Marasmiineae</taxon>
        <taxon>Marasmiaceae</taxon>
        <taxon>Moniliophthora</taxon>
    </lineage>
</organism>
<dbReference type="eggNOG" id="ENOG502SYB6">
    <property type="taxonomic scope" value="Eukaryota"/>
</dbReference>
<protein>
    <submittedName>
        <fullName evidence="2">Uncharacterized protein</fullName>
    </submittedName>
</protein>
<name>A0A0W0FN52_MONRR</name>
<evidence type="ECO:0000313" key="2">
    <source>
        <dbReference type="EMBL" id="KTB37757.1"/>
    </source>
</evidence>
<feature type="compositionally biased region" description="Low complexity" evidence="1">
    <location>
        <begin position="901"/>
        <end position="917"/>
    </location>
</feature>
<sequence>MTSTSLAKTEVEHKDTGHVGASCPYSTVDTLEDATSFLCWYMEKHRNEAKSACPSRSSCESLISEYRELHDLIKEAHLKSDFSKLDASNLLHGQRISWCCHFQPTRQPLQEIDGHAVMQSLVNGEEHHQVWTPKNAEEFPDVASHIRSLNISITRPRLPPHIIMHDLGAFQENEVLNSTLHGIFDDGNTFLVNASGAGKTRLLFEGLCMHWGLYFPSSLDTSYLGGAELDDVLRKALDMTQSRIASHEANVRIAHQKLSKVLLSRLLIFKLFIKRAVTAGMVHQHKKRWLELQLHPEVLDYCPGKLYLAICDSFVDPRASTWEEIIDTWDFTHTDRLYMVIDEANYASRAHEYAFREDGDYHPILIEILRCWRRHLKDLPTSFVVAGTEIPRRHFSNDQEWGTFKWCSDTGSFQIVTDQRRYLNRILPPGFHTTPAGEALLTRVGIWLRGRHRTTASFLISLLENNFQNTHFLLNKYIKDFTKYHPHDHEEPPALKGEQSMTQFSGLDFRSIAPQSSLLKTMLHYALMHSLCLLKGPSDLTATHISLVSQAFGRFVDGDLTIVAIDEPLVLVATAVWFNTGPQSAMDFDAFQAEVIGLDMMEAHPFYYAAVCLTYLTQTERRVSELLSFPSSPPWAEEQCVLVSRTDGIPDARFHYSEGGQKALVIPSRSSADLVAWLKAPSTSTPFCLHGRVLIFALKLADNSSFWVFLHLLTDFSEYKRRIPMEELQAKIQAETESIGVLGDTSTGESREVNDLFSALPNIRSEVGENGILQAVLPLKCEVDVGGAEYPIATINTKTVRSFMQGLDKADVIEDIVHAVTGIPRERKTPGTEDPSVAHSAIYASDDDDESGRRTPTGSKRSRPSPTPPKASSAVKTSKRSKAGPRERKAAGKKRATKSVPTSKDQPDSSSSLPSSPWYNTRSRTKTSGGSGI</sequence>
<reference evidence="2 3" key="1">
    <citation type="submission" date="2015-12" db="EMBL/GenBank/DDBJ databases">
        <title>Draft genome sequence of Moniliophthora roreri, the causal agent of frosty pod rot of cacao.</title>
        <authorList>
            <person name="Aime M.C."/>
            <person name="Diaz-Valderrama J.R."/>
            <person name="Kijpornyongpan T."/>
            <person name="Phillips-Mora W."/>
        </authorList>
    </citation>
    <scope>NUCLEOTIDE SEQUENCE [LARGE SCALE GENOMIC DNA]</scope>
    <source>
        <strain evidence="2 3">MCA 2952</strain>
    </source>
</reference>
<dbReference type="Proteomes" id="UP000054988">
    <property type="component" value="Unassembled WGS sequence"/>
</dbReference>
<evidence type="ECO:0000256" key="1">
    <source>
        <dbReference type="SAM" id="MobiDB-lite"/>
    </source>
</evidence>
<comment type="caution">
    <text evidence="2">The sequence shown here is derived from an EMBL/GenBank/DDBJ whole genome shotgun (WGS) entry which is preliminary data.</text>
</comment>
<dbReference type="AlphaFoldDB" id="A0A0W0FN52"/>
<feature type="region of interest" description="Disordered" evidence="1">
    <location>
        <begin position="824"/>
        <end position="933"/>
    </location>
</feature>
<accession>A0A0W0FN52</accession>
<feature type="compositionally biased region" description="Polar residues" evidence="1">
    <location>
        <begin position="918"/>
        <end position="933"/>
    </location>
</feature>